<gene>
    <name evidence="2" type="ORF">Q783_04515</name>
</gene>
<sequence length="140" mass="15341">MKNQKPLFHAEMVNETGVNGEAFVKNGGLNVKLSSPLNKEEGTNPEELLGLSFSTCLNATIQSLLKARGKENTSRVEVHVDFMREPNGIGYFFNVEAVAKIDGLPFKESKKIIEEAENRCPVSKLLAGSKTVSVNAVEEF</sequence>
<dbReference type="Pfam" id="PF02566">
    <property type="entry name" value="OsmC"/>
    <property type="match status" value="1"/>
</dbReference>
<organism evidence="2 3">
    <name type="scientific">Carnobacterium inhibens subsp. gilichinskyi</name>
    <dbReference type="NCBI Taxonomy" id="1266845"/>
    <lineage>
        <taxon>Bacteria</taxon>
        <taxon>Bacillati</taxon>
        <taxon>Bacillota</taxon>
        <taxon>Bacilli</taxon>
        <taxon>Lactobacillales</taxon>
        <taxon>Carnobacteriaceae</taxon>
        <taxon>Carnobacterium</taxon>
    </lineage>
</organism>
<evidence type="ECO:0000313" key="3">
    <source>
        <dbReference type="Proteomes" id="UP000017469"/>
    </source>
</evidence>
<dbReference type="STRING" id="1266845.Q783_04515"/>
<name>U5S919_9LACT</name>
<dbReference type="eggNOG" id="COG1764">
    <property type="taxonomic scope" value="Bacteria"/>
</dbReference>
<evidence type="ECO:0000256" key="1">
    <source>
        <dbReference type="ARBA" id="ARBA00007378"/>
    </source>
</evidence>
<dbReference type="InterPro" id="IPR003718">
    <property type="entry name" value="OsmC/Ohr_fam"/>
</dbReference>
<proteinExistence type="inferred from homology"/>
<comment type="similarity">
    <text evidence="1">Belongs to the OsmC/Ohr family.</text>
</comment>
<dbReference type="EMBL" id="CP006812">
    <property type="protein sequence ID" value="AGY81556.1"/>
    <property type="molecule type" value="Genomic_DNA"/>
</dbReference>
<dbReference type="RefSeq" id="WP_023177675.1">
    <property type="nucleotide sequence ID" value="NC_022606.1"/>
</dbReference>
<dbReference type="Proteomes" id="UP000017469">
    <property type="component" value="Chromosome"/>
</dbReference>
<dbReference type="InterPro" id="IPR036102">
    <property type="entry name" value="OsmC/Ohrsf"/>
</dbReference>
<dbReference type="PATRIC" id="fig|1266845.5.peg.841"/>
<dbReference type="PANTHER" id="PTHR33797">
    <property type="entry name" value="ORGANIC HYDROPEROXIDE RESISTANCE PROTEIN-LIKE"/>
    <property type="match status" value="1"/>
</dbReference>
<dbReference type="KEGG" id="caw:Q783_04515"/>
<reference evidence="2 3" key="1">
    <citation type="journal article" date="2013" name="Genome Announc.">
        <title>Complete Genome Sequence of Carnobacterium gilichinskyi Strain WN1359T (DSM 27470T).</title>
        <authorList>
            <person name="Leonard M.T."/>
            <person name="Panayotova N."/>
            <person name="Farmerie W.G."/>
            <person name="Triplett E.W."/>
            <person name="Nicholson W.L."/>
        </authorList>
    </citation>
    <scope>NUCLEOTIDE SEQUENCE [LARGE SCALE GENOMIC DNA]</scope>
    <source>
        <strain evidence="2 3">WN1359</strain>
    </source>
</reference>
<accession>U5S919</accession>
<dbReference type="SUPFAM" id="SSF82784">
    <property type="entry name" value="OsmC-like"/>
    <property type="match status" value="1"/>
</dbReference>
<protein>
    <submittedName>
        <fullName evidence="2">Organic hydroperoxide resistance protein</fullName>
    </submittedName>
</protein>
<dbReference type="InterPro" id="IPR019953">
    <property type="entry name" value="OHR"/>
</dbReference>
<dbReference type="GO" id="GO:0006979">
    <property type="term" value="P:response to oxidative stress"/>
    <property type="evidence" value="ECO:0007669"/>
    <property type="project" value="InterPro"/>
</dbReference>
<dbReference type="Gene3D" id="3.30.300.20">
    <property type="match status" value="1"/>
</dbReference>
<dbReference type="PANTHER" id="PTHR33797:SF2">
    <property type="entry name" value="ORGANIC HYDROPEROXIDE RESISTANCE PROTEIN-LIKE"/>
    <property type="match status" value="1"/>
</dbReference>
<dbReference type="InterPro" id="IPR015946">
    <property type="entry name" value="KH_dom-like_a/b"/>
</dbReference>
<dbReference type="HOGENOM" id="CLU_106355_4_0_9"/>
<dbReference type="AlphaFoldDB" id="U5S919"/>
<evidence type="ECO:0000313" key="2">
    <source>
        <dbReference type="EMBL" id="AGY81556.1"/>
    </source>
</evidence>